<evidence type="ECO:0000256" key="15">
    <source>
        <dbReference type="ARBA" id="ARBA00049157"/>
    </source>
</evidence>
<comment type="catalytic activity">
    <reaction evidence="15">
        <text>orotidine 5'-phosphate + H(+) = UMP + CO2</text>
        <dbReference type="Rhea" id="RHEA:11596"/>
        <dbReference type="ChEBI" id="CHEBI:15378"/>
        <dbReference type="ChEBI" id="CHEBI:16526"/>
        <dbReference type="ChEBI" id="CHEBI:57538"/>
        <dbReference type="ChEBI" id="CHEBI:57865"/>
        <dbReference type="EC" id="4.1.1.23"/>
    </reaction>
</comment>
<feature type="binding site" evidence="17">
    <location>
        <position position="527"/>
    </location>
    <ligand>
        <name>substrate</name>
    </ligand>
</feature>
<feature type="binding site" evidence="17">
    <location>
        <position position="497"/>
    </location>
    <ligand>
        <name>substrate</name>
    </ligand>
</feature>
<dbReference type="Pfam" id="PF00215">
    <property type="entry name" value="OMPdecase"/>
    <property type="match status" value="1"/>
</dbReference>
<evidence type="ECO:0000256" key="12">
    <source>
        <dbReference type="ARBA" id="ARBA00023239"/>
    </source>
</evidence>
<evidence type="ECO:0000313" key="20">
    <source>
        <dbReference type="EMBL" id="GFR48257.1"/>
    </source>
</evidence>
<comment type="similarity">
    <text evidence="3">In the N-terminal section; belongs to the purine/pyrimidine phosphoribosyltransferase family.</text>
</comment>
<keyword evidence="12" id="KW-0456">Lyase</keyword>
<dbReference type="PROSITE" id="PS00156">
    <property type="entry name" value="OMPDECASE"/>
    <property type="match status" value="1"/>
</dbReference>
<evidence type="ECO:0000259" key="19">
    <source>
        <dbReference type="SMART" id="SM00934"/>
    </source>
</evidence>
<evidence type="ECO:0000313" key="21">
    <source>
        <dbReference type="Proteomes" id="UP001054857"/>
    </source>
</evidence>
<dbReference type="GO" id="GO:0004588">
    <property type="term" value="F:orotate phosphoribosyltransferase activity"/>
    <property type="evidence" value="ECO:0007669"/>
    <property type="project" value="UniProtKB-EC"/>
</dbReference>
<dbReference type="InterPro" id="IPR018089">
    <property type="entry name" value="OMPdecase_AS"/>
</dbReference>
<dbReference type="Gene3D" id="3.40.50.2020">
    <property type="match status" value="1"/>
</dbReference>
<feature type="binding site" evidence="17">
    <location>
        <position position="353"/>
    </location>
    <ligand>
        <name>substrate</name>
    </ligand>
</feature>
<keyword evidence="9" id="KW-0808">Transferase</keyword>
<feature type="binding site" evidence="17">
    <location>
        <position position="331"/>
    </location>
    <ligand>
        <name>substrate</name>
    </ligand>
</feature>
<feature type="active site" description="For OMPdecase activity" evidence="16">
    <location>
        <position position="384"/>
    </location>
</feature>
<dbReference type="EC" id="2.4.2.10" evidence="5"/>
<dbReference type="SMART" id="SM00934">
    <property type="entry name" value="OMPdecase"/>
    <property type="match status" value="1"/>
</dbReference>
<dbReference type="InterPro" id="IPR001754">
    <property type="entry name" value="OMPdeCOase_dom"/>
</dbReference>
<dbReference type="SUPFAM" id="SSF51366">
    <property type="entry name" value="Ribulose-phoshate binding barrel"/>
    <property type="match status" value="1"/>
</dbReference>
<dbReference type="InterPro" id="IPR004467">
    <property type="entry name" value="Or_phspho_trans_dom"/>
</dbReference>
<feature type="active site" description="For OMPdecase activity" evidence="16">
    <location>
        <position position="386"/>
    </location>
</feature>
<comment type="pathway">
    <text evidence="1">Pyrimidine metabolism; UMP biosynthesis via de novo pathway; UMP from orotate: step 2/2.</text>
</comment>
<dbReference type="NCBIfam" id="NF010382">
    <property type="entry name" value="PRK13809.1"/>
    <property type="match status" value="1"/>
</dbReference>
<dbReference type="Gene3D" id="3.20.20.70">
    <property type="entry name" value="Aldolase class I"/>
    <property type="match status" value="1"/>
</dbReference>
<keyword evidence="11" id="KW-0665">Pyrimidine biosynthesis</keyword>
<dbReference type="GO" id="GO:0044205">
    <property type="term" value="P:'de novo' UMP biosynthetic process"/>
    <property type="evidence" value="ECO:0007669"/>
    <property type="project" value="InterPro"/>
</dbReference>
<accession>A0AAD3DW73</accession>
<comment type="pathway">
    <text evidence="2">Pyrimidine metabolism; UMP biosynthesis via de novo pathway; UMP from orotate: step 1/2.</text>
</comment>
<feature type="region of interest" description="Disordered" evidence="18">
    <location>
        <begin position="1"/>
        <end position="40"/>
    </location>
</feature>
<dbReference type="InterPro" id="IPR029057">
    <property type="entry name" value="PRTase-like"/>
</dbReference>
<dbReference type="NCBIfam" id="TIGR00336">
    <property type="entry name" value="pyrE"/>
    <property type="match status" value="1"/>
</dbReference>
<dbReference type="CDD" id="cd06223">
    <property type="entry name" value="PRTases_typeI"/>
    <property type="match status" value="1"/>
</dbReference>
<dbReference type="GO" id="GO:0006207">
    <property type="term" value="P:'de novo' pyrimidine nucleobase biosynthetic process"/>
    <property type="evidence" value="ECO:0007669"/>
    <property type="project" value="InterPro"/>
</dbReference>
<comment type="similarity">
    <text evidence="4">In the C-terminal section; belongs to the OMP decarboxylase family.</text>
</comment>
<keyword evidence="10" id="KW-0210">Decarboxylase</keyword>
<organism evidence="20 21">
    <name type="scientific">Astrephomene gubernaculifera</name>
    <dbReference type="NCBI Taxonomy" id="47775"/>
    <lineage>
        <taxon>Eukaryota</taxon>
        <taxon>Viridiplantae</taxon>
        <taxon>Chlorophyta</taxon>
        <taxon>core chlorophytes</taxon>
        <taxon>Chlorophyceae</taxon>
        <taxon>CS clade</taxon>
        <taxon>Chlamydomonadales</taxon>
        <taxon>Astrephomenaceae</taxon>
        <taxon>Astrephomene</taxon>
    </lineage>
</organism>
<dbReference type="InterPro" id="IPR023031">
    <property type="entry name" value="OPRT"/>
</dbReference>
<evidence type="ECO:0000256" key="9">
    <source>
        <dbReference type="ARBA" id="ARBA00022679"/>
    </source>
</evidence>
<dbReference type="GO" id="GO:0004590">
    <property type="term" value="F:orotidine-5'-phosphate decarboxylase activity"/>
    <property type="evidence" value="ECO:0007669"/>
    <property type="project" value="UniProtKB-EC"/>
</dbReference>
<evidence type="ECO:0000256" key="1">
    <source>
        <dbReference type="ARBA" id="ARBA00004861"/>
    </source>
</evidence>
<dbReference type="FunFam" id="3.40.50.2020:FF:000025">
    <property type="entry name" value="Uridine monophosphate synthetase"/>
    <property type="match status" value="1"/>
</dbReference>
<dbReference type="PANTHER" id="PTHR19278:SF9">
    <property type="entry name" value="URIDINE 5'-MONOPHOSPHATE SYNTHASE"/>
    <property type="match status" value="1"/>
</dbReference>
<dbReference type="CDD" id="cd04725">
    <property type="entry name" value="OMP_decarboxylase_like"/>
    <property type="match status" value="1"/>
</dbReference>
<evidence type="ECO:0000256" key="3">
    <source>
        <dbReference type="ARBA" id="ARBA00006221"/>
    </source>
</evidence>
<gene>
    <name evidence="20" type="ORF">Agub_g10122</name>
</gene>
<dbReference type="SUPFAM" id="SSF53271">
    <property type="entry name" value="PRTase-like"/>
    <property type="match status" value="1"/>
</dbReference>
<sequence>MHSLKASSTQRSPRCPPASSQPNRPRPAPSEPPTPQFSRTVTRQANMVLGIKTIAGFVSRTFKRGQSTRVEATSREPMTQAEIEDLVLKLNKIEAVKFGEFKLKSGLISPVYVDLRVIVSYPDVLEQVSRMMWNAVRGCQYDIICGVPYTALPIATCMSLGFGEAMIMRRKEVKDYGTKKAIEGAYRPGQRCLIVEDLVTSGASVLETLEPLKAEGLQVSDVVVLIDREQGGEAHLAAAGLKLHAAFKLSAMLEVLTRHQLVSPELADKVRTFIAENQTSLPAAAPAPTPAPAPPKRLPYEQRIPLAKNAMAKRCLEIMVRKQTNLSVAADVESVEEVLALADKIGPYICVLKTHVDIYDKWDADIAAKLMELANKHDFLIFEDRKFADIGNTTAMQYGGGILKIADWSHITNAHLVPGSNIIDGLKTVGLPKGRGLLLLAEMSSQGTLAKGAYTEAVVAAAEQHQDFVIGYISVNPAAWKGGPGSPGLLHMTPGVRMAVGGDALGQQYDTPQSVIGQRCSDVIIVGRGVVNAADPAAAAREYRDAGWAAYKAAL</sequence>
<comment type="caution">
    <text evidence="20">The sequence shown here is derived from an EMBL/GenBank/DDBJ whole genome shotgun (WGS) entry which is preliminary data.</text>
</comment>
<dbReference type="EMBL" id="BMAR01000022">
    <property type="protein sequence ID" value="GFR48257.1"/>
    <property type="molecule type" value="Genomic_DNA"/>
</dbReference>
<evidence type="ECO:0000256" key="14">
    <source>
        <dbReference type="ARBA" id="ARBA00049126"/>
    </source>
</evidence>
<evidence type="ECO:0000256" key="6">
    <source>
        <dbReference type="ARBA" id="ARBA00012321"/>
    </source>
</evidence>
<dbReference type="InterPro" id="IPR013785">
    <property type="entry name" value="Aldolase_TIM"/>
</dbReference>
<feature type="active site" description="For OMPdecase activity" evidence="16">
    <location>
        <position position="389"/>
    </location>
</feature>
<proteinExistence type="inferred from homology"/>
<dbReference type="InterPro" id="IPR000836">
    <property type="entry name" value="PRTase_dom"/>
</dbReference>
<dbReference type="InterPro" id="IPR011060">
    <property type="entry name" value="RibuloseP-bd_barrel"/>
</dbReference>
<dbReference type="InterPro" id="IPR014732">
    <property type="entry name" value="OMPdecase"/>
</dbReference>
<feature type="compositionally biased region" description="Pro residues" evidence="18">
    <location>
        <begin position="24"/>
        <end position="35"/>
    </location>
</feature>
<dbReference type="EC" id="4.1.1.23" evidence="6"/>
<evidence type="ECO:0000256" key="16">
    <source>
        <dbReference type="PIRSR" id="PIRSR614732-1"/>
    </source>
</evidence>
<protein>
    <recommendedName>
        <fullName evidence="7">Uridine 5'-monophosphate synthase</fullName>
        <ecNumber evidence="5">2.4.2.10</ecNumber>
        <ecNumber evidence="6">4.1.1.23</ecNumber>
    </recommendedName>
</protein>
<feature type="binding site" evidence="17">
    <location>
        <position position="444"/>
    </location>
    <ligand>
        <name>substrate</name>
    </ligand>
</feature>
<feature type="compositionally biased region" description="Polar residues" evidence="18">
    <location>
        <begin position="1"/>
        <end position="12"/>
    </location>
</feature>
<feature type="domain" description="Orotidine 5'-phosphate decarboxylase" evidence="19">
    <location>
        <begin position="325"/>
        <end position="543"/>
    </location>
</feature>
<name>A0AAD3DW73_9CHLO</name>
<keyword evidence="21" id="KW-1185">Reference proteome</keyword>
<evidence type="ECO:0000256" key="11">
    <source>
        <dbReference type="ARBA" id="ARBA00022975"/>
    </source>
</evidence>
<evidence type="ECO:0000256" key="5">
    <source>
        <dbReference type="ARBA" id="ARBA00011971"/>
    </source>
</evidence>
<evidence type="ECO:0000256" key="4">
    <source>
        <dbReference type="ARBA" id="ARBA00009769"/>
    </source>
</evidence>
<dbReference type="Pfam" id="PF00156">
    <property type="entry name" value="Pribosyltran"/>
    <property type="match status" value="1"/>
</dbReference>
<evidence type="ECO:0000256" key="13">
    <source>
        <dbReference type="ARBA" id="ARBA00023268"/>
    </source>
</evidence>
<evidence type="ECO:0000256" key="8">
    <source>
        <dbReference type="ARBA" id="ARBA00022676"/>
    </source>
</evidence>
<reference evidence="20 21" key="1">
    <citation type="journal article" date="2021" name="Sci. Rep.">
        <title>Genome sequencing of the multicellular alga Astrephomene provides insights into convergent evolution of germ-soma differentiation.</title>
        <authorList>
            <person name="Yamashita S."/>
            <person name="Yamamoto K."/>
            <person name="Matsuzaki R."/>
            <person name="Suzuki S."/>
            <person name="Yamaguchi H."/>
            <person name="Hirooka S."/>
            <person name="Minakuchi Y."/>
            <person name="Miyagishima S."/>
            <person name="Kawachi M."/>
            <person name="Toyoda A."/>
            <person name="Nozaki H."/>
        </authorList>
    </citation>
    <scope>NUCLEOTIDE SEQUENCE [LARGE SCALE GENOMIC DNA]</scope>
    <source>
        <strain evidence="20 21">NIES-4017</strain>
    </source>
</reference>
<dbReference type="Proteomes" id="UP001054857">
    <property type="component" value="Unassembled WGS sequence"/>
</dbReference>
<dbReference type="AlphaFoldDB" id="A0AAD3DW73"/>
<evidence type="ECO:0000256" key="18">
    <source>
        <dbReference type="SAM" id="MobiDB-lite"/>
    </source>
</evidence>
<evidence type="ECO:0000256" key="10">
    <source>
        <dbReference type="ARBA" id="ARBA00022793"/>
    </source>
</evidence>
<dbReference type="HAMAP" id="MF_01208">
    <property type="entry name" value="PyrE"/>
    <property type="match status" value="1"/>
</dbReference>
<evidence type="ECO:0000256" key="17">
    <source>
        <dbReference type="PIRSR" id="PIRSR614732-2"/>
    </source>
</evidence>
<feature type="binding site" evidence="17">
    <location>
        <position position="507"/>
    </location>
    <ligand>
        <name>substrate</name>
    </ligand>
</feature>
<dbReference type="NCBIfam" id="TIGR01740">
    <property type="entry name" value="pyrF"/>
    <property type="match status" value="1"/>
</dbReference>
<dbReference type="FunFam" id="3.20.20.70:FF:000092">
    <property type="entry name" value="Uridine monophosphate synthetase"/>
    <property type="match status" value="1"/>
</dbReference>
<keyword evidence="13" id="KW-0511">Multifunctional enzyme</keyword>
<dbReference type="PANTHER" id="PTHR19278">
    <property type="entry name" value="OROTATE PHOSPHORIBOSYLTRANSFERASE"/>
    <property type="match status" value="1"/>
</dbReference>
<feature type="binding site" evidence="17">
    <location>
        <position position="528"/>
    </location>
    <ligand>
        <name>substrate</name>
    </ligand>
</feature>
<keyword evidence="8" id="KW-0328">Glycosyltransferase</keyword>
<comment type="catalytic activity">
    <reaction evidence="14">
        <text>orotidine 5'-phosphate + diphosphate = orotate + 5-phospho-alpha-D-ribose 1-diphosphate</text>
        <dbReference type="Rhea" id="RHEA:10380"/>
        <dbReference type="ChEBI" id="CHEBI:30839"/>
        <dbReference type="ChEBI" id="CHEBI:33019"/>
        <dbReference type="ChEBI" id="CHEBI:57538"/>
        <dbReference type="ChEBI" id="CHEBI:58017"/>
        <dbReference type="EC" id="2.4.2.10"/>
    </reaction>
</comment>
<evidence type="ECO:0000256" key="7">
    <source>
        <dbReference type="ARBA" id="ARBA00015047"/>
    </source>
</evidence>
<evidence type="ECO:0000256" key="2">
    <source>
        <dbReference type="ARBA" id="ARBA00004889"/>
    </source>
</evidence>